<dbReference type="STRING" id="646529.Desaci_4545"/>
<dbReference type="AlphaFoldDB" id="I4DC61"/>
<reference evidence="1 2" key="1">
    <citation type="journal article" date="2012" name="J. Bacteriol.">
        <title>Complete genome sequences of Desulfosporosinus orientis DSM765T, Desulfosporosinus youngiae DSM17734T, Desulfosporosinus meridiei DSM13257T, and Desulfosporosinus acidiphilus DSM22704T.</title>
        <authorList>
            <person name="Pester M."/>
            <person name="Brambilla E."/>
            <person name="Alazard D."/>
            <person name="Rattei T."/>
            <person name="Weinmaier T."/>
            <person name="Han J."/>
            <person name="Lucas S."/>
            <person name="Lapidus A."/>
            <person name="Cheng J.F."/>
            <person name="Goodwin L."/>
            <person name="Pitluck S."/>
            <person name="Peters L."/>
            <person name="Ovchinnikova G."/>
            <person name="Teshima H."/>
            <person name="Detter J.C."/>
            <person name="Han C.S."/>
            <person name="Tapia R."/>
            <person name="Land M.L."/>
            <person name="Hauser L."/>
            <person name="Kyrpides N.C."/>
            <person name="Ivanova N.N."/>
            <person name="Pagani I."/>
            <person name="Huntmann M."/>
            <person name="Wei C.L."/>
            <person name="Davenport K.W."/>
            <person name="Daligault H."/>
            <person name="Chain P.S."/>
            <person name="Chen A."/>
            <person name="Mavromatis K."/>
            <person name="Markowitz V."/>
            <person name="Szeto E."/>
            <person name="Mikhailova N."/>
            <person name="Pati A."/>
            <person name="Wagner M."/>
            <person name="Woyke T."/>
            <person name="Ollivier B."/>
            <person name="Klenk H.P."/>
            <person name="Spring S."/>
            <person name="Loy A."/>
        </authorList>
    </citation>
    <scope>NUCLEOTIDE SEQUENCE [LARGE SCALE GENOMIC DNA]</scope>
    <source>
        <strain evidence="2">DSM 22704 / JCM 16185 / SJ4</strain>
    </source>
</reference>
<dbReference type="Proteomes" id="UP000002892">
    <property type="component" value="Chromosome"/>
</dbReference>
<name>I4DC61_DESAJ</name>
<protein>
    <submittedName>
        <fullName evidence="1">Uncharacterized protein</fullName>
    </submittedName>
</protein>
<proteinExistence type="predicted"/>
<dbReference type="EMBL" id="CP003639">
    <property type="protein sequence ID" value="AFM43385.1"/>
    <property type="molecule type" value="Genomic_DNA"/>
</dbReference>
<keyword evidence="2" id="KW-1185">Reference proteome</keyword>
<dbReference type="KEGG" id="dai:Desaci_4545"/>
<accession>I4DC61</accession>
<gene>
    <name evidence="1" type="ordered locus">Desaci_4545</name>
</gene>
<sequence length="39" mass="4624">MKYIIVDPDRQNGMELKKIWLWIIGFSGNLYNIQRGGKK</sequence>
<organism evidence="1 2">
    <name type="scientific">Desulfosporosinus acidiphilus (strain DSM 22704 / JCM 16185 / SJ4)</name>
    <dbReference type="NCBI Taxonomy" id="646529"/>
    <lineage>
        <taxon>Bacteria</taxon>
        <taxon>Bacillati</taxon>
        <taxon>Bacillota</taxon>
        <taxon>Clostridia</taxon>
        <taxon>Eubacteriales</taxon>
        <taxon>Desulfitobacteriaceae</taxon>
        <taxon>Desulfosporosinus</taxon>
    </lineage>
</organism>
<evidence type="ECO:0000313" key="1">
    <source>
        <dbReference type="EMBL" id="AFM43385.1"/>
    </source>
</evidence>
<dbReference type="HOGENOM" id="CLU_3308454_0_0_9"/>
<evidence type="ECO:0000313" key="2">
    <source>
        <dbReference type="Proteomes" id="UP000002892"/>
    </source>
</evidence>